<dbReference type="PANTHER" id="PTHR48100:SF44">
    <property type="entry name" value="PHOSPHATASE C1620.13-RELATED"/>
    <property type="match status" value="1"/>
</dbReference>
<dbReference type="PROSITE" id="PS00175">
    <property type="entry name" value="PG_MUTASE"/>
    <property type="match status" value="1"/>
</dbReference>
<keyword evidence="3" id="KW-1185">Reference proteome</keyword>
<dbReference type="InterPro" id="IPR011044">
    <property type="entry name" value="Quino_amine_DH_bsu"/>
</dbReference>
<feature type="region of interest" description="Disordered" evidence="1">
    <location>
        <begin position="333"/>
        <end position="352"/>
    </location>
</feature>
<dbReference type="InterPro" id="IPR013078">
    <property type="entry name" value="His_Pase_superF_clade-1"/>
</dbReference>
<evidence type="ECO:0000313" key="2">
    <source>
        <dbReference type="EMBL" id="CAK9025170.1"/>
    </source>
</evidence>
<dbReference type="SUPFAM" id="SSF47923">
    <property type="entry name" value="Ypt/Rab-GAP domain of gyp1p"/>
    <property type="match status" value="1"/>
</dbReference>
<dbReference type="EMBL" id="CAXAMN010008446">
    <property type="protein sequence ID" value="CAK9025170.1"/>
    <property type="molecule type" value="Genomic_DNA"/>
</dbReference>
<dbReference type="InterPro" id="IPR029033">
    <property type="entry name" value="His_PPase_superfam"/>
</dbReference>
<dbReference type="SUPFAM" id="SSF53254">
    <property type="entry name" value="Phosphoglycerate mutase-like"/>
    <property type="match status" value="1"/>
</dbReference>
<protein>
    <recommendedName>
        <fullName evidence="4">TBC1 domain family member 31</fullName>
    </recommendedName>
</protein>
<feature type="region of interest" description="Disordered" evidence="1">
    <location>
        <begin position="505"/>
        <end position="527"/>
    </location>
</feature>
<dbReference type="Gene3D" id="1.10.472.80">
    <property type="entry name" value="Ypt/Rab-GAP domain of gyp1p, domain 3"/>
    <property type="match status" value="1"/>
</dbReference>
<dbReference type="SMART" id="SM00855">
    <property type="entry name" value="PGAM"/>
    <property type="match status" value="1"/>
</dbReference>
<organism evidence="2 3">
    <name type="scientific">Durusdinium trenchii</name>
    <dbReference type="NCBI Taxonomy" id="1381693"/>
    <lineage>
        <taxon>Eukaryota</taxon>
        <taxon>Sar</taxon>
        <taxon>Alveolata</taxon>
        <taxon>Dinophyceae</taxon>
        <taxon>Suessiales</taxon>
        <taxon>Symbiodiniaceae</taxon>
        <taxon>Durusdinium</taxon>
    </lineage>
</organism>
<comment type="caution">
    <text evidence="2">The sequence shown here is derived from an EMBL/GenBank/DDBJ whole genome shotgun (WGS) entry which is preliminary data.</text>
</comment>
<proteinExistence type="predicted"/>
<evidence type="ECO:0000256" key="1">
    <source>
        <dbReference type="SAM" id="MobiDB-lite"/>
    </source>
</evidence>
<dbReference type="Pfam" id="PF00300">
    <property type="entry name" value="His_Phos_1"/>
    <property type="match status" value="1"/>
</dbReference>
<evidence type="ECO:0000313" key="3">
    <source>
        <dbReference type="Proteomes" id="UP001642484"/>
    </source>
</evidence>
<dbReference type="InterPro" id="IPR001345">
    <property type="entry name" value="PG/BPGM_mutase_AS"/>
</dbReference>
<name>A0ABP0KEC8_9DINO</name>
<accession>A0ABP0KEC8</accession>
<sequence>MSTGEAPSLRRQVLLLRHGQSRHNAAAQRDTGARDPLLSELGLAQAARLRGMPIFADCELLVVSPLSRALQTAAAAFGERPEGTRVVLSPLHSERWCSISDEGRSKSELLQLFPFIASWEGFAELPDDWTPRGDDTETWRSTRVPAFLVPRPEPGRRASGQTPEGIELYGTNFTLLMESPCEPCEQLPTLQRIALQGETAAAVDCHGGLYIFDLKRRERVRLWQEAPFSGALCFVRAGELLFSVQHKVRVLDAQSLHRRPLRTTLLQHQEPVTFAAASENWATTLSRDRLLLWEVGSWTLHRRIVASHLVAANLTSDGQQVGALYHDVQGHLRRTHSGSESEGGGMLAQKSARRRSTRWSLWSTPAASLVAEAMVPRLDDVPPSCLAQLAIGDTVVGVAARKREEYYVLVWPARLSPAVERVQMSKPMTQLVAHGHELFVLCRDEVLALSPQSSSVRRIPWPHCKLLALDGAVVRHRRTVALLQRAGGAGSVPVQRLEVKELTLRSKASSARPRRPRTCPARPRPLNQPDVSTRLAAFLQRHGTFGARSGPASLRASRGRCWQKLLRLPNHAEAYEKLKSLKLEDHELDALAELPKPRKATKRVFQKLLGWCPSLRPNQSQKQLPEAALAAAQLGGLVLSSDLVGSFELAAAVLQNWPPSLEDDPEAFQRATQVLRTRDLELVTHLEILAGDLPVLLQPMVSCLLSRSLPRSSWLVLWDHLIVAWQQPQLLLPAALAVLRSKRQLLLHLESFQRVRDLILSPTRTDTARLLSEFYALWEASGACPWGAGQSFEAAEDYAPLSLAARPSPPETSDAAPVPVCSNSPVPEQVAEPSDGEDSEFLRALEQLESGGPEVEVVIDLDPKQAEDFLLFRQQIHRASVPEVAPNAEGEVGERWPTPQKMGMDCSLDTTALEIPEMWSDSLEVA</sequence>
<evidence type="ECO:0008006" key="4">
    <source>
        <dbReference type="Google" id="ProtNLM"/>
    </source>
</evidence>
<dbReference type="CDD" id="cd07067">
    <property type="entry name" value="HP_PGM_like"/>
    <property type="match status" value="1"/>
</dbReference>
<feature type="region of interest" description="Disordered" evidence="1">
    <location>
        <begin position="803"/>
        <end position="838"/>
    </location>
</feature>
<dbReference type="SUPFAM" id="SSF50969">
    <property type="entry name" value="YVTN repeat-like/Quinoprotein amine dehydrogenase"/>
    <property type="match status" value="1"/>
</dbReference>
<dbReference type="InterPro" id="IPR050275">
    <property type="entry name" value="PGM_Phosphatase"/>
</dbReference>
<dbReference type="Proteomes" id="UP001642484">
    <property type="component" value="Unassembled WGS sequence"/>
</dbReference>
<dbReference type="InterPro" id="IPR035969">
    <property type="entry name" value="Rab-GAP_TBC_sf"/>
</dbReference>
<gene>
    <name evidence="2" type="ORF">CCMP2556_LOCUS15898</name>
</gene>
<reference evidence="2 3" key="1">
    <citation type="submission" date="2024-02" db="EMBL/GenBank/DDBJ databases">
        <authorList>
            <person name="Chen Y."/>
            <person name="Shah S."/>
            <person name="Dougan E. K."/>
            <person name="Thang M."/>
            <person name="Chan C."/>
        </authorList>
    </citation>
    <scope>NUCLEOTIDE SEQUENCE [LARGE SCALE GENOMIC DNA]</scope>
</reference>
<dbReference type="Gene3D" id="3.40.50.1240">
    <property type="entry name" value="Phosphoglycerate mutase-like"/>
    <property type="match status" value="1"/>
</dbReference>
<dbReference type="PANTHER" id="PTHR48100">
    <property type="entry name" value="BROAD-SPECIFICITY PHOSPHATASE YOR283W-RELATED"/>
    <property type="match status" value="1"/>
</dbReference>